<dbReference type="Proteomes" id="UP000887116">
    <property type="component" value="Unassembled WGS sequence"/>
</dbReference>
<keyword evidence="2" id="KW-1185">Reference proteome</keyword>
<dbReference type="AlphaFoldDB" id="A0A8X6HQJ1"/>
<sequence>MISLYPPNQGSILRLILVCPPRNWHHLSECLCRAIDHIIFSRQQLAYELSRDQYPTIAWRLTKIGSAGMSVEAKRYAEYIVGE</sequence>
<dbReference type="EMBL" id="BMAO01033675">
    <property type="protein sequence ID" value="GFQ91044.1"/>
    <property type="molecule type" value="Genomic_DNA"/>
</dbReference>
<evidence type="ECO:0000313" key="1">
    <source>
        <dbReference type="EMBL" id="GFQ91044.1"/>
    </source>
</evidence>
<proteinExistence type="predicted"/>
<accession>A0A8X6HQJ1</accession>
<name>A0A8X6HQJ1_TRICU</name>
<reference evidence="1" key="1">
    <citation type="submission" date="2020-07" db="EMBL/GenBank/DDBJ databases">
        <title>Multicomponent nature underlies the extraordinary mechanical properties of spider dragline silk.</title>
        <authorList>
            <person name="Kono N."/>
            <person name="Nakamura H."/>
            <person name="Mori M."/>
            <person name="Yoshida Y."/>
            <person name="Ohtoshi R."/>
            <person name="Malay A.D."/>
            <person name="Moran D.A.P."/>
            <person name="Tomita M."/>
            <person name="Numata K."/>
            <person name="Arakawa K."/>
        </authorList>
    </citation>
    <scope>NUCLEOTIDE SEQUENCE</scope>
</reference>
<protein>
    <submittedName>
        <fullName evidence="1">Uncharacterized protein</fullName>
    </submittedName>
</protein>
<evidence type="ECO:0000313" key="2">
    <source>
        <dbReference type="Proteomes" id="UP000887116"/>
    </source>
</evidence>
<organism evidence="1 2">
    <name type="scientific">Trichonephila clavata</name>
    <name type="common">Joro spider</name>
    <name type="synonym">Nephila clavata</name>
    <dbReference type="NCBI Taxonomy" id="2740835"/>
    <lineage>
        <taxon>Eukaryota</taxon>
        <taxon>Metazoa</taxon>
        <taxon>Ecdysozoa</taxon>
        <taxon>Arthropoda</taxon>
        <taxon>Chelicerata</taxon>
        <taxon>Arachnida</taxon>
        <taxon>Araneae</taxon>
        <taxon>Araneomorphae</taxon>
        <taxon>Entelegynae</taxon>
        <taxon>Araneoidea</taxon>
        <taxon>Nephilidae</taxon>
        <taxon>Trichonephila</taxon>
    </lineage>
</organism>
<comment type="caution">
    <text evidence="1">The sequence shown here is derived from an EMBL/GenBank/DDBJ whole genome shotgun (WGS) entry which is preliminary data.</text>
</comment>
<gene>
    <name evidence="1" type="ORF">TNCT_12871</name>
</gene>